<keyword evidence="10" id="KW-1035">Host cytoplasm</keyword>
<evidence type="ECO:0000256" key="11">
    <source>
        <dbReference type="ARBA" id="ARBA00023288"/>
    </source>
</evidence>
<dbReference type="RefSeq" id="YP_010084937.1">
    <property type="nucleotide sequence ID" value="NC_055166.1"/>
</dbReference>
<keyword evidence="8" id="KW-0946">Virion</keyword>
<dbReference type="GO" id="GO:0019033">
    <property type="term" value="C:viral tegument"/>
    <property type="evidence" value="ECO:0007669"/>
    <property type="project" value="UniProtKB-SubCell"/>
</dbReference>
<evidence type="ECO:0000256" key="1">
    <source>
        <dbReference type="ARBA" id="ARBA00004136"/>
    </source>
</evidence>
<organism evidence="13">
    <name type="scientific">Beluga whale alphaherpesvirus 1</name>
    <dbReference type="NCBI Taxonomy" id="1434720"/>
    <lineage>
        <taxon>Viruses</taxon>
        <taxon>Duplodnaviria</taxon>
        <taxon>Heunggongvirae</taxon>
        <taxon>Peploviricota</taxon>
        <taxon>Herviviricetes</taxon>
        <taxon>Herpesvirales</taxon>
        <taxon>Orthoherpesviridae</taxon>
        <taxon>Alphaherpesvirinae</taxon>
        <taxon>Varicellovirus</taxon>
        <taxon>Varicellovirus monodontidalpha1</taxon>
        <taxon>Monodontid alphaherpesvirus 1</taxon>
    </lineage>
</organism>
<keyword evidence="5" id="KW-0597">Phosphoprotein</keyword>
<evidence type="ECO:0000256" key="4">
    <source>
        <dbReference type="ARBA" id="ARBA00006551"/>
    </source>
</evidence>
<name>A0A286RUI3_9ALPH</name>
<evidence type="ECO:0000313" key="13">
    <source>
        <dbReference type="EMBL" id="ASW27054.1"/>
    </source>
</evidence>
<dbReference type="Proteomes" id="UP000297205">
    <property type="component" value="Segment"/>
</dbReference>
<dbReference type="EMBL" id="MF678601">
    <property type="protein sequence ID" value="ASW27054.1"/>
    <property type="molecule type" value="Genomic_DNA"/>
</dbReference>
<keyword evidence="14" id="KW-1185">Reference proteome</keyword>
<evidence type="ECO:0000256" key="8">
    <source>
        <dbReference type="ARBA" id="ARBA00022844"/>
    </source>
</evidence>
<gene>
    <name evidence="13" type="primary">UL51</name>
</gene>
<evidence type="ECO:0000256" key="3">
    <source>
        <dbReference type="ARBA" id="ARBA00004535"/>
    </source>
</evidence>
<keyword evidence="6" id="KW-0920">Virion tegument</keyword>
<accession>A0A286RUI3</accession>
<keyword evidence="9" id="KW-0564">Palmitate</keyword>
<proteinExistence type="inferred from homology"/>
<dbReference type="GO" id="GO:0044177">
    <property type="term" value="C:host cell Golgi apparatus"/>
    <property type="evidence" value="ECO:0007669"/>
    <property type="project" value="UniProtKB-SubCell"/>
</dbReference>
<evidence type="ECO:0000256" key="6">
    <source>
        <dbReference type="ARBA" id="ARBA00022580"/>
    </source>
</evidence>
<sequence>MWKVFRWLCPVVPPETGGEPVSGHVSAPTMLRLQEALVVVNSLLPAPITLPDVVASQDATRKLVRAQTLARTYYTCQRNIECLTEHQKLATNAALLPVIQEHIANATRLQDTCTAALLQMYMSVTNVDASTDDIVEQAIQMASETSIVMSDVAVLEHALGVGAAPPADSALLRAPEPVLDVRATDPPVVWAEPTPAAAEAPPAARSAPARVPLGE</sequence>
<feature type="region of interest" description="Disordered" evidence="12">
    <location>
        <begin position="193"/>
        <end position="215"/>
    </location>
</feature>
<comment type="subcellular location">
    <subcellularLocation>
        <location evidence="1">Host Golgi apparatus</location>
    </subcellularLocation>
    <subcellularLocation>
        <location evidence="2">Host cytoplasm</location>
    </subcellularLocation>
    <subcellularLocation>
        <location evidence="3">Virion tegument</location>
    </subcellularLocation>
</comment>
<dbReference type="Pfam" id="PF04540">
    <property type="entry name" value="Herpes_UL51"/>
    <property type="match status" value="1"/>
</dbReference>
<evidence type="ECO:0000256" key="10">
    <source>
        <dbReference type="ARBA" id="ARBA00023200"/>
    </source>
</evidence>
<reference evidence="13" key="1">
    <citation type="submission" date="2017-08" db="EMBL/GenBank/DDBJ databases">
        <title>Genome sequence of an alphaherpesvirus from a beluga whale (Delphinapterus leucas).</title>
        <authorList>
            <person name="Davison A.J."/>
            <person name="Nielsen O."/>
            <person name="Subramaniam K."/>
            <person name="Jacob J.M."/>
            <person name="Romero C.H."/>
            <person name="Burek-Huntington K.A."/>
            <person name="Waltzek T.B."/>
        </authorList>
    </citation>
    <scope>NUCLEOTIDE SEQUENCE [LARGE SCALE GENOMIC DNA]</scope>
    <source>
        <strain evidence="13">LN3131-1</strain>
    </source>
</reference>
<keyword evidence="7" id="KW-1040">Host Golgi apparatus</keyword>
<evidence type="ECO:0000256" key="12">
    <source>
        <dbReference type="SAM" id="MobiDB-lite"/>
    </source>
</evidence>
<dbReference type="InterPro" id="IPR007625">
    <property type="entry name" value="Herpes_UL51"/>
</dbReference>
<evidence type="ECO:0000256" key="5">
    <source>
        <dbReference type="ARBA" id="ARBA00022553"/>
    </source>
</evidence>
<keyword evidence="11" id="KW-0449">Lipoprotein</keyword>
<evidence type="ECO:0000313" key="14">
    <source>
        <dbReference type="Proteomes" id="UP000297205"/>
    </source>
</evidence>
<dbReference type="GeneID" id="65099956"/>
<evidence type="ECO:0000256" key="9">
    <source>
        <dbReference type="ARBA" id="ARBA00023139"/>
    </source>
</evidence>
<dbReference type="KEGG" id="vg:65099956"/>
<protein>
    <submittedName>
        <fullName evidence="13">Tegument protein UL51</fullName>
    </submittedName>
</protein>
<comment type="similarity">
    <text evidence="4">Belongs to the herpesviridae UL51 family.</text>
</comment>
<evidence type="ECO:0000256" key="7">
    <source>
        <dbReference type="ARBA" id="ARBA00022812"/>
    </source>
</evidence>
<evidence type="ECO:0000256" key="2">
    <source>
        <dbReference type="ARBA" id="ARBA00004192"/>
    </source>
</evidence>